<dbReference type="Proteomes" id="UP000616595">
    <property type="component" value="Unassembled WGS sequence"/>
</dbReference>
<reference evidence="2" key="1">
    <citation type="submission" date="2019-10" db="EMBL/GenBank/DDBJ databases">
        <authorList>
            <person name="Ross D.E."/>
            <person name="Gulliver D."/>
        </authorList>
    </citation>
    <scope>NUCLEOTIDE SEQUENCE</scope>
    <source>
        <strain evidence="2">DER-2019</strain>
    </source>
</reference>
<feature type="transmembrane region" description="Helical" evidence="1">
    <location>
        <begin position="233"/>
        <end position="254"/>
    </location>
</feature>
<organism evidence="2 3">
    <name type="scientific">Acetobacterium paludosum</name>
    <dbReference type="NCBI Taxonomy" id="52693"/>
    <lineage>
        <taxon>Bacteria</taxon>
        <taxon>Bacillati</taxon>
        <taxon>Bacillota</taxon>
        <taxon>Clostridia</taxon>
        <taxon>Eubacteriales</taxon>
        <taxon>Eubacteriaceae</taxon>
        <taxon>Acetobacterium</taxon>
    </lineage>
</organism>
<dbReference type="GO" id="GO:0140359">
    <property type="term" value="F:ABC-type transporter activity"/>
    <property type="evidence" value="ECO:0007669"/>
    <property type="project" value="InterPro"/>
</dbReference>
<keyword evidence="1" id="KW-0812">Transmembrane</keyword>
<feature type="transmembrane region" description="Helical" evidence="1">
    <location>
        <begin position="105"/>
        <end position="129"/>
    </location>
</feature>
<evidence type="ECO:0008006" key="4">
    <source>
        <dbReference type="Google" id="ProtNLM"/>
    </source>
</evidence>
<comment type="caution">
    <text evidence="2">The sequence shown here is derived from an EMBL/GenBank/DDBJ whole genome shotgun (WGS) entry which is preliminary data.</text>
</comment>
<dbReference type="AlphaFoldDB" id="A0A923HS26"/>
<keyword evidence="3" id="KW-1185">Reference proteome</keyword>
<proteinExistence type="predicted"/>
<name>A0A923HS26_9FIRM</name>
<evidence type="ECO:0000313" key="3">
    <source>
        <dbReference type="Proteomes" id="UP000616595"/>
    </source>
</evidence>
<feature type="transmembrane region" description="Helical" evidence="1">
    <location>
        <begin position="174"/>
        <end position="192"/>
    </location>
</feature>
<dbReference type="EMBL" id="WJBD01000001">
    <property type="protein sequence ID" value="MBC3886772.1"/>
    <property type="molecule type" value="Genomic_DNA"/>
</dbReference>
<protein>
    <recommendedName>
        <fullName evidence="4">ABC transporter permease</fullName>
    </recommendedName>
</protein>
<evidence type="ECO:0000256" key="1">
    <source>
        <dbReference type="SAM" id="Phobius"/>
    </source>
</evidence>
<dbReference type="GO" id="GO:0005886">
    <property type="term" value="C:plasma membrane"/>
    <property type="evidence" value="ECO:0007669"/>
    <property type="project" value="UniProtKB-SubCell"/>
</dbReference>
<sequence>MSNLLKYEWYELRHNLIFWLTLIIPCAFGLIMFGPDYLRNDPMVPDIPHNIQGIFMATAADGILPFLIITGAFTAMLFGQQFSNRVIDHEISAGHSRAAIYTSRCIVGFIVPNLAILLALLLGCIRCFFSLPLPSTQSISYFIRTIAMLSLLNFSLISICIFFVMLFRDTAKSMAVSALFLLIICWFMAGLLQTANLVPGTAYTNTPGLALLFHPAYLIRHVLRPHLTLGEGLAAIAVAVGWTTLFLGGGYCVFRRCELK</sequence>
<accession>A0A923HS26</accession>
<reference evidence="2" key="2">
    <citation type="submission" date="2020-10" db="EMBL/GenBank/DDBJ databases">
        <title>Comparative genomics of the Acetobacterium genus.</title>
        <authorList>
            <person name="Marshall C."/>
            <person name="May H."/>
            <person name="Norman S."/>
        </authorList>
    </citation>
    <scope>NUCLEOTIDE SEQUENCE</scope>
    <source>
        <strain evidence="2">DER-2019</strain>
    </source>
</reference>
<dbReference type="OrthoDB" id="1930566at2"/>
<gene>
    <name evidence="2" type="ORF">GH810_00375</name>
</gene>
<dbReference type="RefSeq" id="WP_148565409.1">
    <property type="nucleotide sequence ID" value="NZ_RXYA01000001.1"/>
</dbReference>
<feature type="transmembrane region" description="Helical" evidence="1">
    <location>
        <begin position="54"/>
        <end position="78"/>
    </location>
</feature>
<evidence type="ECO:0000313" key="2">
    <source>
        <dbReference type="EMBL" id="MBC3886772.1"/>
    </source>
</evidence>
<feature type="transmembrane region" description="Helical" evidence="1">
    <location>
        <begin position="16"/>
        <end position="34"/>
    </location>
</feature>
<keyword evidence="1" id="KW-1133">Transmembrane helix</keyword>
<feature type="transmembrane region" description="Helical" evidence="1">
    <location>
        <begin position="141"/>
        <end position="167"/>
    </location>
</feature>
<keyword evidence="1" id="KW-0472">Membrane</keyword>